<dbReference type="PANTHER" id="PTHR37815">
    <property type="entry name" value="UPF0397 PROTEIN BC_2624-RELATED"/>
    <property type="match status" value="1"/>
</dbReference>
<sequence length="177" mass="18939">MANRSLNVKDVAYIAVLAALCVLATFIKIPFGSGAMVHLGTGMVFTTGILFGGVYAGWAAAIGSAFYDLLMGFSPYTFWSFFIKGIAGYLVGMIAMGPFPNYGKTTARAGFLRIVLACFVGAMWTLLGYIVAWWSVIGSLSVALANIPASLLTSGVGFVVAMLLYPRLRGYVEQNFR</sequence>
<evidence type="ECO:0000256" key="1">
    <source>
        <dbReference type="SAM" id="Phobius"/>
    </source>
</evidence>
<keyword evidence="1" id="KW-1133">Transmembrane helix</keyword>
<dbReference type="PANTHER" id="PTHR37815:SF3">
    <property type="entry name" value="UPF0397 PROTEIN SPR0429"/>
    <property type="match status" value="1"/>
</dbReference>
<evidence type="ECO:0008006" key="3">
    <source>
        <dbReference type="Google" id="ProtNLM"/>
    </source>
</evidence>
<dbReference type="EMBL" id="VSSQ01003331">
    <property type="protein sequence ID" value="MPM20201.1"/>
    <property type="molecule type" value="Genomic_DNA"/>
</dbReference>
<gene>
    <name evidence="2" type="ORF">SDC9_66630</name>
</gene>
<proteinExistence type="predicted"/>
<dbReference type="Gene3D" id="1.10.1760.20">
    <property type="match status" value="1"/>
</dbReference>
<feature type="transmembrane region" description="Helical" evidence="1">
    <location>
        <begin position="78"/>
        <end position="99"/>
    </location>
</feature>
<feature type="transmembrane region" description="Helical" evidence="1">
    <location>
        <begin position="142"/>
        <end position="165"/>
    </location>
</feature>
<organism evidence="2">
    <name type="scientific">bioreactor metagenome</name>
    <dbReference type="NCBI Taxonomy" id="1076179"/>
    <lineage>
        <taxon>unclassified sequences</taxon>
        <taxon>metagenomes</taxon>
        <taxon>ecological metagenomes</taxon>
    </lineage>
</organism>
<keyword evidence="1" id="KW-0472">Membrane</keyword>
<comment type="caution">
    <text evidence="2">The sequence shown here is derived from an EMBL/GenBank/DDBJ whole genome shotgun (WGS) entry which is preliminary data.</text>
</comment>
<keyword evidence="1" id="KW-0812">Transmembrane</keyword>
<evidence type="ECO:0000313" key="2">
    <source>
        <dbReference type="EMBL" id="MPM20201.1"/>
    </source>
</evidence>
<feature type="transmembrane region" description="Helical" evidence="1">
    <location>
        <begin position="111"/>
        <end position="136"/>
    </location>
</feature>
<feature type="transmembrane region" description="Helical" evidence="1">
    <location>
        <begin position="43"/>
        <end position="66"/>
    </location>
</feature>
<protein>
    <recommendedName>
        <fullName evidence="3">Thiamine transporter HmpT</fullName>
    </recommendedName>
</protein>
<dbReference type="AlphaFoldDB" id="A0A644XX05"/>
<feature type="transmembrane region" description="Helical" evidence="1">
    <location>
        <begin position="12"/>
        <end position="31"/>
    </location>
</feature>
<accession>A0A644XX05</accession>
<name>A0A644XX05_9ZZZZ</name>
<dbReference type="Pfam" id="PF07155">
    <property type="entry name" value="ECF-ribofla_trS"/>
    <property type="match status" value="1"/>
</dbReference>
<reference evidence="2" key="1">
    <citation type="submission" date="2019-08" db="EMBL/GenBank/DDBJ databases">
        <authorList>
            <person name="Kucharzyk K."/>
            <person name="Murdoch R.W."/>
            <person name="Higgins S."/>
            <person name="Loffler F."/>
        </authorList>
    </citation>
    <scope>NUCLEOTIDE SEQUENCE</scope>
</reference>
<dbReference type="GO" id="GO:0016020">
    <property type="term" value="C:membrane"/>
    <property type="evidence" value="ECO:0007669"/>
    <property type="project" value="InterPro"/>
</dbReference>
<dbReference type="InterPro" id="IPR009825">
    <property type="entry name" value="ECF_substrate-spec-like"/>
</dbReference>